<dbReference type="OrthoDB" id="2501611at2759"/>
<feature type="region of interest" description="Disordered" evidence="1">
    <location>
        <begin position="343"/>
        <end position="484"/>
    </location>
</feature>
<evidence type="ECO:0000313" key="2">
    <source>
        <dbReference type="EMBL" id="PLW46759.1"/>
    </source>
</evidence>
<feature type="compositionally biased region" description="Basic and acidic residues" evidence="1">
    <location>
        <begin position="424"/>
        <end position="435"/>
    </location>
</feature>
<feature type="compositionally biased region" description="Basic residues" evidence="1">
    <location>
        <begin position="372"/>
        <end position="386"/>
    </location>
</feature>
<feature type="compositionally biased region" description="Polar residues" evidence="1">
    <location>
        <begin position="387"/>
        <end position="396"/>
    </location>
</feature>
<feature type="compositionally biased region" description="Polar residues" evidence="1">
    <location>
        <begin position="274"/>
        <end position="289"/>
    </location>
</feature>
<sequence>MEPATTNNDQRRICRFQTTPPIPFIKVVMSISDEWTIERLTTSIHQMVMHEIEPEEAKHLLEGLLATSHKLLLELNDGCRLPTTELCNIIQKDQLVNIRLSPKVQQRAPSILPANILTSIQPANPNLSNYHHWPRTNNSNDQPFHSHDPFNLLSSNRNLFTFNSPEHYTSPTPEINPNQNHSRRNYLYSSHQITHQQHQPSAEPQTIIQDSIHQPLFGTSNRLTSLPPNISNYHHPLQDQDQTTHQDYHHHHTSPIPEIDPRLQTTDTPHHTSTEQSFSVAFEEQQSTFPYRRDSTTSSTEEPKPTTEELNQSIANASDRDVARVRSHIAGFRESATRHYCQSDADSSFNGDQSLHSSDESNQSDDNNFSVHARHCNKKSGSRRSNHQPTKFSTRRSTGEHTNRRGDSSRPKRKSAPVRFASDPCDHNQDERESSTNENLTRRHKGNKRDKIRGHQSTHSHNRSSSTSARHQTQTSPVTLPRKYHPLQRVQVVIPPSSGLVSPAQLKRRRTQLEAPKVSPPTSAIHPAPSSQSVDNTSSSARPQNASNRSAQQDRSSNLAKSCSPLKSISSDNKPRSVTKSCSPDKSNLSLSTGRSVRAVYEIHVHDVKFKSASGQGPQRIPCSSSGLNDRSTLAQVVERLKLDMQTSWKLIVDDKVWLSRASTLKRSPNRANSTRPGGLLDGRIVRDDWTVTLKQLGIFPLSNTPSDTKPLQIQVIRNWDLK</sequence>
<feature type="compositionally biased region" description="Polar residues" evidence="1">
    <location>
        <begin position="529"/>
        <end position="591"/>
    </location>
</feature>
<dbReference type="Proteomes" id="UP000235388">
    <property type="component" value="Unassembled WGS sequence"/>
</dbReference>
<comment type="caution">
    <text evidence="2">The sequence shown here is derived from an EMBL/GenBank/DDBJ whole genome shotgun (WGS) entry which is preliminary data.</text>
</comment>
<gene>
    <name evidence="2" type="ORF">PCANC_09592</name>
</gene>
<feature type="compositionally biased region" description="Low complexity" evidence="1">
    <location>
        <begin position="360"/>
        <end position="370"/>
    </location>
</feature>
<feature type="compositionally biased region" description="Basic and acidic residues" evidence="1">
    <location>
        <begin position="236"/>
        <end position="247"/>
    </location>
</feature>
<feature type="compositionally biased region" description="Basic and acidic residues" evidence="1">
    <location>
        <begin position="291"/>
        <end position="307"/>
    </location>
</feature>
<protein>
    <submittedName>
        <fullName evidence="2">Uncharacterized protein</fullName>
    </submittedName>
</protein>
<accession>A0A2N5V9T3</accession>
<keyword evidence="3" id="KW-1185">Reference proteome</keyword>
<proteinExistence type="predicted"/>
<feature type="region of interest" description="Disordered" evidence="1">
    <location>
        <begin position="225"/>
        <end position="322"/>
    </location>
</feature>
<dbReference type="STRING" id="200324.A0A2N5V9T3"/>
<dbReference type="EMBL" id="PGCJ01000116">
    <property type="protein sequence ID" value="PLW46759.1"/>
    <property type="molecule type" value="Genomic_DNA"/>
</dbReference>
<evidence type="ECO:0000256" key="1">
    <source>
        <dbReference type="SAM" id="MobiDB-lite"/>
    </source>
</evidence>
<name>A0A2N5V9T3_9BASI</name>
<organism evidence="2 3">
    <name type="scientific">Puccinia coronata f. sp. avenae</name>
    <dbReference type="NCBI Taxonomy" id="200324"/>
    <lineage>
        <taxon>Eukaryota</taxon>
        <taxon>Fungi</taxon>
        <taxon>Dikarya</taxon>
        <taxon>Basidiomycota</taxon>
        <taxon>Pucciniomycotina</taxon>
        <taxon>Pucciniomycetes</taxon>
        <taxon>Pucciniales</taxon>
        <taxon>Pucciniaceae</taxon>
        <taxon>Puccinia</taxon>
    </lineage>
</organism>
<evidence type="ECO:0000313" key="3">
    <source>
        <dbReference type="Proteomes" id="UP000235388"/>
    </source>
</evidence>
<feature type="compositionally biased region" description="Basic and acidic residues" evidence="1">
    <location>
        <begin position="397"/>
        <end position="410"/>
    </location>
</feature>
<feature type="compositionally biased region" description="Basic residues" evidence="1">
    <location>
        <begin position="442"/>
        <end position="462"/>
    </location>
</feature>
<dbReference type="AlphaFoldDB" id="A0A2N5V9T3"/>
<feature type="region of interest" description="Disordered" evidence="1">
    <location>
        <begin position="513"/>
        <end position="591"/>
    </location>
</feature>
<reference evidence="2 3" key="1">
    <citation type="submission" date="2017-11" db="EMBL/GenBank/DDBJ databases">
        <title>De novo assembly and phasing of dikaryotic genomes from two isolates of Puccinia coronata f. sp. avenae, the causal agent of oat crown rust.</title>
        <authorList>
            <person name="Miller M.E."/>
            <person name="Zhang Y."/>
            <person name="Omidvar V."/>
            <person name="Sperschneider J."/>
            <person name="Schwessinger B."/>
            <person name="Raley C."/>
            <person name="Palmer J.M."/>
            <person name="Garnica D."/>
            <person name="Upadhyaya N."/>
            <person name="Rathjen J."/>
            <person name="Taylor J.M."/>
            <person name="Park R.F."/>
            <person name="Dodds P.N."/>
            <person name="Hirsch C.D."/>
            <person name="Kianian S.F."/>
            <person name="Figueroa M."/>
        </authorList>
    </citation>
    <scope>NUCLEOTIDE SEQUENCE [LARGE SCALE GENOMIC DNA]</scope>
    <source>
        <strain evidence="2">12NC29</strain>
    </source>
</reference>
<feature type="compositionally biased region" description="Polar residues" evidence="1">
    <location>
        <begin position="344"/>
        <end position="356"/>
    </location>
</feature>